<dbReference type="Gene3D" id="3.40.190.10">
    <property type="entry name" value="Periplasmic binding protein-like II"/>
    <property type="match status" value="1"/>
</dbReference>
<dbReference type="PIRSF" id="PIRSF002741">
    <property type="entry name" value="MppA"/>
    <property type="match status" value="1"/>
</dbReference>
<feature type="chain" id="PRO_5038469050" evidence="7">
    <location>
        <begin position="21"/>
        <end position="554"/>
    </location>
</feature>
<evidence type="ECO:0000256" key="6">
    <source>
        <dbReference type="SAM" id="MobiDB-lite"/>
    </source>
</evidence>
<comment type="subcellular location">
    <subcellularLocation>
        <location evidence="1">Cell envelope</location>
    </subcellularLocation>
</comment>
<dbReference type="Pfam" id="PF00496">
    <property type="entry name" value="SBP_bac_5"/>
    <property type="match status" value="1"/>
</dbReference>
<accession>A0A3G5FGK5</accession>
<evidence type="ECO:0000259" key="8">
    <source>
        <dbReference type="Pfam" id="PF00496"/>
    </source>
</evidence>
<dbReference type="Gene3D" id="3.10.105.10">
    <property type="entry name" value="Dipeptide-binding Protein, Domain 3"/>
    <property type="match status" value="1"/>
</dbReference>
<reference evidence="9 10" key="1">
    <citation type="journal article" date="2012" name="Int. J. Syst. Evol. Microbiol.">
        <title>Characterization of Tetragenococcus strains from sugar thick juice reveals a novel species, Tetragenococcus osmophilus sp. nov., and divides Tetragenococcus halophilus into two subspecies, T. halophilus subsp. halophilus subsp. nov. and T. halophilus subsp. flandriensis subsp. nov.</title>
        <authorList>
            <person name="Juste A."/>
            <person name="Van Trappen S."/>
            <person name="Verreth C."/>
            <person name="Cleenwerck I."/>
            <person name="De Vos P."/>
            <person name="Lievens B."/>
            <person name="Willems K.A."/>
        </authorList>
    </citation>
    <scope>NUCLEOTIDE SEQUENCE [LARGE SCALE GENOMIC DNA]</scope>
    <source>
        <strain evidence="9 10">LMG 26042</strain>
    </source>
</reference>
<dbReference type="CDD" id="cd08504">
    <property type="entry name" value="PBP2_OppA"/>
    <property type="match status" value="1"/>
</dbReference>
<dbReference type="GO" id="GO:0043190">
    <property type="term" value="C:ATP-binding cassette (ABC) transporter complex"/>
    <property type="evidence" value="ECO:0007669"/>
    <property type="project" value="InterPro"/>
</dbReference>
<feature type="domain" description="Solute-binding protein family 5" evidence="8">
    <location>
        <begin position="85"/>
        <end position="471"/>
    </location>
</feature>
<dbReference type="FunFam" id="3.10.105.10:FF:000001">
    <property type="entry name" value="Oligopeptide ABC transporter, oligopeptide-binding protein"/>
    <property type="match status" value="1"/>
</dbReference>
<dbReference type="Gene3D" id="3.90.76.10">
    <property type="entry name" value="Dipeptide-binding Protein, Domain 1"/>
    <property type="match status" value="1"/>
</dbReference>
<sequence>MKAKKLTLLGAISATLLLTACQGNSTNQDTQGNNAQQDLELSSSAAISTMEPSQAGDTTSTLAMSQVFEGLYVLGPDDELQLGVAAEEPEISEDETVYTFTLRDDAEWSDGTPVTADDFVFAFQKITDPKYAAPNADVLFDVVKNAREINLEDGDIDTLGVKAIDDKTLEFTLERPVPYFKSLLAYPVLYPQNKEYVENQGEKYATDSDHLIYNGPFKLSDWSASGDDWGYEKNESYWDKDEVKLDKANVTVVKTPSTAINLYTTDALDMIDKLSSEYIPTYKDDPSFESVEQFTTFFLKMNSERDGKKNALDNENIRKGIAQAFDKESFVKNILQDDSNPTDHLIPKGQTKAPDGKQDFTEVADERNDYLSYDPEKAKEAWEKGKEELGVDKVELGFLTDDTEEAKKNAEFFQYELQDNLPGLEITVEQVPFTVRVDRDSNKEYDLELAGWGTDYRDPLTVMRIFMSSSDLGGVTYSNEDYDKLIQDTREDHAADKEARFDDFVEAQDILINQDAVIAPIYNRSLSTLVNPSVKDLHWHAYGPSYNLKWAYKE</sequence>
<dbReference type="InterPro" id="IPR000914">
    <property type="entry name" value="SBP_5_dom"/>
</dbReference>
<dbReference type="GO" id="GO:0015833">
    <property type="term" value="P:peptide transport"/>
    <property type="evidence" value="ECO:0007669"/>
    <property type="project" value="UniProtKB-KW"/>
</dbReference>
<dbReference type="GO" id="GO:1904680">
    <property type="term" value="F:peptide transmembrane transporter activity"/>
    <property type="evidence" value="ECO:0007669"/>
    <property type="project" value="TreeGrafter"/>
</dbReference>
<comment type="similarity">
    <text evidence="2">Belongs to the bacterial solute-binding protein 5 family.</text>
</comment>
<evidence type="ECO:0000256" key="5">
    <source>
        <dbReference type="ARBA" id="ARBA00022856"/>
    </source>
</evidence>
<feature type="region of interest" description="Disordered" evidence="6">
    <location>
        <begin position="337"/>
        <end position="358"/>
    </location>
</feature>
<dbReference type="AlphaFoldDB" id="A0A3G5FGK5"/>
<dbReference type="PANTHER" id="PTHR30290">
    <property type="entry name" value="PERIPLASMIC BINDING COMPONENT OF ABC TRANSPORTER"/>
    <property type="match status" value="1"/>
</dbReference>
<proteinExistence type="inferred from homology"/>
<evidence type="ECO:0000256" key="2">
    <source>
        <dbReference type="ARBA" id="ARBA00005695"/>
    </source>
</evidence>
<dbReference type="InterPro" id="IPR030678">
    <property type="entry name" value="Peptide/Ni-bd"/>
</dbReference>
<keyword evidence="3" id="KW-0813">Transport</keyword>
<protein>
    <submittedName>
        <fullName evidence="9">Peptide ABC transporter substrate-binding protein</fullName>
    </submittedName>
</protein>
<dbReference type="EMBL" id="CP027768">
    <property type="protein sequence ID" value="AYW49484.1"/>
    <property type="molecule type" value="Genomic_DNA"/>
</dbReference>
<evidence type="ECO:0000256" key="1">
    <source>
        <dbReference type="ARBA" id="ARBA00004196"/>
    </source>
</evidence>
<dbReference type="InterPro" id="IPR039424">
    <property type="entry name" value="SBP_5"/>
</dbReference>
<evidence type="ECO:0000313" key="10">
    <source>
        <dbReference type="Proteomes" id="UP000280475"/>
    </source>
</evidence>
<evidence type="ECO:0000256" key="4">
    <source>
        <dbReference type="ARBA" id="ARBA00022729"/>
    </source>
</evidence>
<name>A0A3G5FGK5_TETHA</name>
<dbReference type="GO" id="GO:0030288">
    <property type="term" value="C:outer membrane-bounded periplasmic space"/>
    <property type="evidence" value="ECO:0007669"/>
    <property type="project" value="UniProtKB-ARBA"/>
</dbReference>
<gene>
    <name evidence="9" type="ORF">C7H83_02760</name>
</gene>
<feature type="signal peptide" evidence="7">
    <location>
        <begin position="1"/>
        <end position="20"/>
    </location>
</feature>
<dbReference type="Proteomes" id="UP000280475">
    <property type="component" value="Chromosome"/>
</dbReference>
<dbReference type="PANTHER" id="PTHR30290:SF10">
    <property type="entry name" value="PERIPLASMIC OLIGOPEPTIDE-BINDING PROTEIN-RELATED"/>
    <property type="match status" value="1"/>
</dbReference>
<evidence type="ECO:0000313" key="9">
    <source>
        <dbReference type="EMBL" id="AYW49484.1"/>
    </source>
</evidence>
<dbReference type="RefSeq" id="WP_103892000.1">
    <property type="nucleotide sequence ID" value="NZ_CP027768.1"/>
</dbReference>
<organism evidence="9 10">
    <name type="scientific">Tetragenococcus halophilus</name>
    <name type="common">Pediococcus halophilus</name>
    <dbReference type="NCBI Taxonomy" id="51669"/>
    <lineage>
        <taxon>Bacteria</taxon>
        <taxon>Bacillati</taxon>
        <taxon>Bacillota</taxon>
        <taxon>Bacilli</taxon>
        <taxon>Lactobacillales</taxon>
        <taxon>Enterococcaceae</taxon>
        <taxon>Tetragenococcus</taxon>
    </lineage>
</organism>
<dbReference type="SUPFAM" id="SSF53850">
    <property type="entry name" value="Periplasmic binding protein-like II"/>
    <property type="match status" value="1"/>
</dbReference>
<evidence type="ECO:0000256" key="3">
    <source>
        <dbReference type="ARBA" id="ARBA00022448"/>
    </source>
</evidence>
<dbReference type="PROSITE" id="PS51257">
    <property type="entry name" value="PROKAR_LIPOPROTEIN"/>
    <property type="match status" value="1"/>
</dbReference>
<keyword evidence="5" id="KW-0653">Protein transport</keyword>
<keyword evidence="4 7" id="KW-0732">Signal</keyword>
<keyword evidence="5" id="KW-0571">Peptide transport</keyword>
<evidence type="ECO:0000256" key="7">
    <source>
        <dbReference type="SAM" id="SignalP"/>
    </source>
</evidence>
<dbReference type="FunFam" id="3.90.76.10:FF:000001">
    <property type="entry name" value="Oligopeptide ABC transporter substrate-binding protein"/>
    <property type="match status" value="1"/>
</dbReference>